<dbReference type="InterPro" id="IPR013784">
    <property type="entry name" value="Carb-bd-like_fold"/>
</dbReference>
<gene>
    <name evidence="3" type="ORF">BaRGS_00027270</name>
</gene>
<feature type="domain" description="CBM20" evidence="2">
    <location>
        <begin position="8"/>
        <end position="73"/>
    </location>
</feature>
<reference evidence="3 4" key="1">
    <citation type="journal article" date="2023" name="Sci. Data">
        <title>Genome assembly of the Korean intertidal mud-creeper Batillaria attramentaria.</title>
        <authorList>
            <person name="Patra A.K."/>
            <person name="Ho P.T."/>
            <person name="Jun S."/>
            <person name="Lee S.J."/>
            <person name="Kim Y."/>
            <person name="Won Y.J."/>
        </authorList>
    </citation>
    <scope>NUCLEOTIDE SEQUENCE [LARGE SCALE GENOMIC DNA]</scope>
    <source>
        <strain evidence="3">Wonlab-2016</strain>
    </source>
</reference>
<organism evidence="3 4">
    <name type="scientific">Batillaria attramentaria</name>
    <dbReference type="NCBI Taxonomy" id="370345"/>
    <lineage>
        <taxon>Eukaryota</taxon>
        <taxon>Metazoa</taxon>
        <taxon>Spiralia</taxon>
        <taxon>Lophotrochozoa</taxon>
        <taxon>Mollusca</taxon>
        <taxon>Gastropoda</taxon>
        <taxon>Caenogastropoda</taxon>
        <taxon>Sorbeoconcha</taxon>
        <taxon>Cerithioidea</taxon>
        <taxon>Batillariidae</taxon>
        <taxon>Batillaria</taxon>
    </lineage>
</organism>
<feature type="region of interest" description="Disordered" evidence="1">
    <location>
        <begin position="258"/>
        <end position="422"/>
    </location>
</feature>
<evidence type="ECO:0000313" key="4">
    <source>
        <dbReference type="Proteomes" id="UP001519460"/>
    </source>
</evidence>
<dbReference type="Pfam" id="PF00686">
    <property type="entry name" value="CBM_20"/>
    <property type="match status" value="1"/>
</dbReference>
<comment type="caution">
    <text evidence="3">The sequence shown here is derived from an EMBL/GenBank/DDBJ whole genome shotgun (WGS) entry which is preliminary data.</text>
</comment>
<dbReference type="SUPFAM" id="SSF49452">
    <property type="entry name" value="Starch-binding domain-like"/>
    <property type="match status" value="1"/>
</dbReference>
<sequence>MASAEITTEKRTKRGDVLAVLGSSIPLGAWDPHRAVIAHEFPRRSGCWSATIFYDGGTLQEWNWIIIEEKTKEVKLMEKHATRFLHDTHGWIKIHVPWNKKEAIVDWKNKDYTGGGDTYVGTVDLIKARRIRLMEIRRWEETAEYRRQGRPVGCLLHSPTAMHQSPTPTPSPPSSKGSASPPKSTTPTESVGKTPRPAALKPAPAVTKAETGEGSVSSLEFGERSEDVMRNPEEKSSATGCPKAAAQSFADFKPLLRIKPYGDESGGRQQQRSVSPDRAAGKIQTKTIKAAQTAVEERGSISSRGSKAKCFPPLGDLFKRSSKGSTEQLVPEKTAEKPGRPTTKDAGKANVDMAALGFKGDKPADGDKKKCLVSEPGKPGYPRKSSEEMSGRTSESRDRPVAQAKSRAPDSPPQISPSQGVENYMCHTVQGREVWARGSSEFIPVGPSSSWGSTVGILYDPDKPRPAGSSRLAKLQKMTEQREQARAVERMEGIRQREERNRNKFHLDQKFGASPGPSLAFD</sequence>
<feature type="compositionally biased region" description="Basic and acidic residues" evidence="1">
    <location>
        <begin position="221"/>
        <end position="236"/>
    </location>
</feature>
<feature type="region of interest" description="Disordered" evidence="1">
    <location>
        <begin position="486"/>
        <end position="522"/>
    </location>
</feature>
<feature type="compositionally biased region" description="Basic and acidic residues" evidence="1">
    <location>
        <begin position="486"/>
        <end position="509"/>
    </location>
</feature>
<protein>
    <recommendedName>
        <fullName evidence="2">CBM20 domain-containing protein</fullName>
    </recommendedName>
</protein>
<proteinExistence type="predicted"/>
<feature type="region of interest" description="Disordered" evidence="1">
    <location>
        <begin position="154"/>
        <end position="245"/>
    </location>
</feature>
<feature type="compositionally biased region" description="Basic and acidic residues" evidence="1">
    <location>
        <begin position="359"/>
        <end position="372"/>
    </location>
</feature>
<evidence type="ECO:0000256" key="1">
    <source>
        <dbReference type="SAM" id="MobiDB-lite"/>
    </source>
</evidence>
<evidence type="ECO:0000313" key="3">
    <source>
        <dbReference type="EMBL" id="KAK7481508.1"/>
    </source>
</evidence>
<dbReference type="Proteomes" id="UP001519460">
    <property type="component" value="Unassembled WGS sequence"/>
</dbReference>
<dbReference type="InterPro" id="IPR013783">
    <property type="entry name" value="Ig-like_fold"/>
</dbReference>
<dbReference type="Gene3D" id="2.60.40.10">
    <property type="entry name" value="Immunoglobulins"/>
    <property type="match status" value="1"/>
</dbReference>
<feature type="compositionally biased region" description="Basic and acidic residues" evidence="1">
    <location>
        <begin position="384"/>
        <end position="400"/>
    </location>
</feature>
<evidence type="ECO:0000259" key="2">
    <source>
        <dbReference type="Pfam" id="PF00686"/>
    </source>
</evidence>
<accession>A0ABD0K3G0</accession>
<feature type="compositionally biased region" description="Basic and acidic residues" evidence="1">
    <location>
        <begin position="333"/>
        <end position="347"/>
    </location>
</feature>
<dbReference type="InterPro" id="IPR002044">
    <property type="entry name" value="CBM20"/>
</dbReference>
<dbReference type="AlphaFoldDB" id="A0ABD0K3G0"/>
<feature type="compositionally biased region" description="Low complexity" evidence="1">
    <location>
        <begin position="174"/>
        <end position="190"/>
    </location>
</feature>
<name>A0ABD0K3G0_9CAEN</name>
<keyword evidence="4" id="KW-1185">Reference proteome</keyword>
<dbReference type="EMBL" id="JACVVK020000261">
    <property type="protein sequence ID" value="KAK7481508.1"/>
    <property type="molecule type" value="Genomic_DNA"/>
</dbReference>